<sequence>MSFSQRHYDYIIGGAGLSGLSLCWHIATHPGLQDKTIALIESPDDEQNAQSKTWCFWSKDGLPEPVPIRHSWHKLEIFAGHTALTAPLEKMGYYCVQGGDYFARMSKKLSEFEAVDVIRGSIKGYGETARGVKIDVGGKSFSASCFFKSFGKPDLSRARFKLLQHFKGIEIETKKAVFDPLTARMMDFRVPQQDGATFVYVLPFSENKALIEYTLFSPSVLAEAAYDTAIADYITRYFGIEPGSYHITRSETGVIPMADSIHQATQGARVQLIGTASGIPKASTGYAFSRIHRQARQIADALSAAEVPRRKADSSARFRIYDLMLLDILSRDLGQIVPVFEALFANNPIERVLRFIDEQTTFTEDLQVMASVPWYPFLRAGFRNADMLLKGGVNPRTISSRG</sequence>
<dbReference type="AlphaFoldDB" id="A0A345UNL4"/>
<dbReference type="RefSeq" id="WP_114985200.1">
    <property type="nucleotide sequence ID" value="NZ_CP027806.1"/>
</dbReference>
<dbReference type="Proteomes" id="UP000254808">
    <property type="component" value="Chromosome"/>
</dbReference>
<dbReference type="SUPFAM" id="SSF51905">
    <property type="entry name" value="FAD/NAD(P)-binding domain"/>
    <property type="match status" value="1"/>
</dbReference>
<proteinExistence type="predicted"/>
<dbReference type="KEGG" id="cprv:CYPRO_2828"/>
<dbReference type="EMBL" id="CP027806">
    <property type="protein sequence ID" value="AXJ02066.1"/>
    <property type="molecule type" value="Genomic_DNA"/>
</dbReference>
<reference evidence="1 2" key="1">
    <citation type="submission" date="2018-03" db="EMBL/GenBank/DDBJ databases">
        <title>Phenotypic and genomic properties of Cyclonatronum proteinivorum gen. nov., sp. nov., a haloalkaliphilic bacteroidete from soda lakes possessing Na+-translocating rhodopsin.</title>
        <authorList>
            <person name="Toshchakov S.V."/>
            <person name="Korzhenkov A."/>
            <person name="Samarov N.I."/>
            <person name="Kublanov I.V."/>
            <person name="Muntyan M.S."/>
            <person name="Sorokin D.Y."/>
        </authorList>
    </citation>
    <scope>NUCLEOTIDE SEQUENCE [LARGE SCALE GENOMIC DNA]</scope>
    <source>
        <strain evidence="1 2">Omega</strain>
    </source>
</reference>
<evidence type="ECO:0000313" key="2">
    <source>
        <dbReference type="Proteomes" id="UP000254808"/>
    </source>
</evidence>
<dbReference type="OrthoDB" id="24355at2"/>
<protein>
    <submittedName>
        <fullName evidence="1">Lycopene beta-cyclase</fullName>
    </submittedName>
</protein>
<gene>
    <name evidence="1" type="ORF">CYPRO_2828</name>
</gene>
<accession>A0A345UNL4</accession>
<organism evidence="1 2">
    <name type="scientific">Cyclonatronum proteinivorum</name>
    <dbReference type="NCBI Taxonomy" id="1457365"/>
    <lineage>
        <taxon>Bacteria</taxon>
        <taxon>Pseudomonadati</taxon>
        <taxon>Balneolota</taxon>
        <taxon>Balneolia</taxon>
        <taxon>Balneolales</taxon>
        <taxon>Cyclonatronaceae</taxon>
        <taxon>Cyclonatronum</taxon>
    </lineage>
</organism>
<name>A0A345UNL4_9BACT</name>
<evidence type="ECO:0000313" key="1">
    <source>
        <dbReference type="EMBL" id="AXJ02066.1"/>
    </source>
</evidence>
<keyword evidence="2" id="KW-1185">Reference proteome</keyword>
<dbReference type="Pfam" id="PF05834">
    <property type="entry name" value="Lycopene_cycl"/>
    <property type="match status" value="1"/>
</dbReference>
<dbReference type="InterPro" id="IPR036188">
    <property type="entry name" value="FAD/NAD-bd_sf"/>
</dbReference>